<keyword evidence="2" id="KW-0007">Acetylation</keyword>
<dbReference type="Pfam" id="PF00125">
    <property type="entry name" value="Histone"/>
    <property type="match status" value="1"/>
</dbReference>
<dbReference type="STRING" id="81972.D7KNL4"/>
<dbReference type="SMART" id="SM00428">
    <property type="entry name" value="H3"/>
    <property type="match status" value="1"/>
</dbReference>
<evidence type="ECO:0000256" key="2">
    <source>
        <dbReference type="ARBA" id="ARBA00022990"/>
    </source>
</evidence>
<dbReference type="GO" id="GO:0003677">
    <property type="term" value="F:DNA binding"/>
    <property type="evidence" value="ECO:0007669"/>
    <property type="project" value="InterPro"/>
</dbReference>
<sequence>MPRKKQANPRRSGPYGNGTVEVLEAPRTQIAVEPDLKFQSHAILALQEAAEAFIVGFFEDTNLSAIHARRVTIMRRDMELARRIRGKRH</sequence>
<keyword evidence="5" id="KW-1185">Reference proteome</keyword>
<dbReference type="PANTHER" id="PTHR11426">
    <property type="entry name" value="HISTONE H3"/>
    <property type="match status" value="1"/>
</dbReference>
<dbReference type="InterPro" id="IPR009072">
    <property type="entry name" value="Histone-fold"/>
</dbReference>
<protein>
    <recommendedName>
        <fullName evidence="3">Core Histone H2A/H2B/H3 domain-containing protein</fullName>
    </recommendedName>
</protein>
<dbReference type="GO" id="GO:0046982">
    <property type="term" value="F:protein heterodimerization activity"/>
    <property type="evidence" value="ECO:0007669"/>
    <property type="project" value="InterPro"/>
</dbReference>
<dbReference type="HOGENOM" id="CLU_078295_4_3_1"/>
<dbReference type="InterPro" id="IPR000164">
    <property type="entry name" value="Histone_H3/CENP-A"/>
</dbReference>
<gene>
    <name evidence="4" type="ORF">ARALYDRAFT_889949</name>
</gene>
<dbReference type="GO" id="GO:0030527">
    <property type="term" value="F:structural constituent of chromatin"/>
    <property type="evidence" value="ECO:0007669"/>
    <property type="project" value="InterPro"/>
</dbReference>
<dbReference type="eggNOG" id="KOG1745">
    <property type="taxonomic scope" value="Eukaryota"/>
</dbReference>
<reference evidence="5" key="1">
    <citation type="journal article" date="2011" name="Nat. Genet.">
        <title>The Arabidopsis lyrata genome sequence and the basis of rapid genome size change.</title>
        <authorList>
            <person name="Hu T.T."/>
            <person name="Pattyn P."/>
            <person name="Bakker E.G."/>
            <person name="Cao J."/>
            <person name="Cheng J.-F."/>
            <person name="Clark R.M."/>
            <person name="Fahlgren N."/>
            <person name="Fawcett J.A."/>
            <person name="Grimwood J."/>
            <person name="Gundlach H."/>
            <person name="Haberer G."/>
            <person name="Hollister J.D."/>
            <person name="Ossowski S."/>
            <person name="Ottilar R.P."/>
            <person name="Salamov A.A."/>
            <person name="Schneeberger K."/>
            <person name="Spannagl M."/>
            <person name="Wang X."/>
            <person name="Yang L."/>
            <person name="Nasrallah M.E."/>
            <person name="Bergelson J."/>
            <person name="Carrington J.C."/>
            <person name="Gaut B.S."/>
            <person name="Schmutz J."/>
            <person name="Mayer K.F.X."/>
            <person name="Van de Peer Y."/>
            <person name="Grigoriev I.V."/>
            <person name="Nordborg M."/>
            <person name="Weigel D."/>
            <person name="Guo Y.-L."/>
        </authorList>
    </citation>
    <scope>NUCLEOTIDE SEQUENCE [LARGE SCALE GENOMIC DNA]</scope>
    <source>
        <strain evidence="5">cv. MN47</strain>
    </source>
</reference>
<dbReference type="Proteomes" id="UP000008694">
    <property type="component" value="Unassembled WGS sequence"/>
</dbReference>
<name>D7KNL4_ARALL</name>
<dbReference type="InterPro" id="IPR007125">
    <property type="entry name" value="H2A/H2B/H3"/>
</dbReference>
<accession>D7KNL4</accession>
<proteinExistence type="inferred from homology"/>
<organism evidence="5">
    <name type="scientific">Arabidopsis lyrata subsp. lyrata</name>
    <name type="common">Lyre-leaved rock-cress</name>
    <dbReference type="NCBI Taxonomy" id="81972"/>
    <lineage>
        <taxon>Eukaryota</taxon>
        <taxon>Viridiplantae</taxon>
        <taxon>Streptophyta</taxon>
        <taxon>Embryophyta</taxon>
        <taxon>Tracheophyta</taxon>
        <taxon>Spermatophyta</taxon>
        <taxon>Magnoliopsida</taxon>
        <taxon>eudicotyledons</taxon>
        <taxon>Gunneridae</taxon>
        <taxon>Pentapetalae</taxon>
        <taxon>rosids</taxon>
        <taxon>malvids</taxon>
        <taxon>Brassicales</taxon>
        <taxon>Brassicaceae</taxon>
        <taxon>Camelineae</taxon>
        <taxon>Arabidopsis</taxon>
    </lineage>
</organism>
<evidence type="ECO:0000313" key="4">
    <source>
        <dbReference type="EMBL" id="EFH69579.1"/>
    </source>
</evidence>
<comment type="similarity">
    <text evidence="1">Belongs to the histone H3 family.</text>
</comment>
<feature type="domain" description="Core Histone H2A/H2B/H3" evidence="3">
    <location>
        <begin position="33"/>
        <end position="84"/>
    </location>
</feature>
<dbReference type="SUPFAM" id="SSF47113">
    <property type="entry name" value="Histone-fold"/>
    <property type="match status" value="1"/>
</dbReference>
<dbReference type="GO" id="GO:0000786">
    <property type="term" value="C:nucleosome"/>
    <property type="evidence" value="ECO:0007669"/>
    <property type="project" value="InterPro"/>
</dbReference>
<evidence type="ECO:0000313" key="5">
    <source>
        <dbReference type="Proteomes" id="UP000008694"/>
    </source>
</evidence>
<dbReference type="EMBL" id="GL348713">
    <property type="protein sequence ID" value="EFH69579.1"/>
    <property type="molecule type" value="Genomic_DNA"/>
</dbReference>
<dbReference type="AlphaFoldDB" id="D7KNL4"/>
<evidence type="ECO:0000259" key="3">
    <source>
        <dbReference type="Pfam" id="PF00125"/>
    </source>
</evidence>
<dbReference type="Gramene" id="scaffold_102743.1">
    <property type="protein sequence ID" value="scaffold_102743.1"/>
    <property type="gene ID" value="scaffold_102743.1"/>
</dbReference>
<evidence type="ECO:0000256" key="1">
    <source>
        <dbReference type="ARBA" id="ARBA00010343"/>
    </source>
</evidence>
<dbReference type="Gene3D" id="1.10.20.10">
    <property type="entry name" value="Histone, subunit A"/>
    <property type="match status" value="1"/>
</dbReference>